<proteinExistence type="predicted"/>
<feature type="compositionally biased region" description="Basic and acidic residues" evidence="1">
    <location>
        <begin position="1"/>
        <end position="11"/>
    </location>
</feature>
<name>A0A7Y9JNB5_9MICO</name>
<feature type="region of interest" description="Disordered" evidence="1">
    <location>
        <begin position="1"/>
        <end position="28"/>
    </location>
</feature>
<dbReference type="RefSeq" id="WP_179434986.1">
    <property type="nucleotide sequence ID" value="NZ_BAABLC010000004.1"/>
</dbReference>
<dbReference type="AlphaFoldDB" id="A0A7Y9JNB5"/>
<evidence type="ECO:0000256" key="1">
    <source>
        <dbReference type="SAM" id="MobiDB-lite"/>
    </source>
</evidence>
<accession>A0A7Y9JNB5</accession>
<sequence>MPNEEIERKFEVPVPAGAGRADKERLIQGATDREVDKLLDDLDPFK</sequence>
<dbReference type="EMBL" id="JACCBH010000001">
    <property type="protein sequence ID" value="NYD55717.1"/>
    <property type="molecule type" value="Genomic_DNA"/>
</dbReference>
<keyword evidence="3" id="KW-1185">Reference proteome</keyword>
<gene>
    <name evidence="2" type="ORF">BKA02_002772</name>
</gene>
<evidence type="ECO:0000313" key="3">
    <source>
        <dbReference type="Proteomes" id="UP000552045"/>
    </source>
</evidence>
<evidence type="ECO:0000313" key="2">
    <source>
        <dbReference type="EMBL" id="NYD55717.1"/>
    </source>
</evidence>
<dbReference type="Proteomes" id="UP000552045">
    <property type="component" value="Unassembled WGS sequence"/>
</dbReference>
<organism evidence="2 3">
    <name type="scientific">Microbacterium pseudoresistens</name>
    <dbReference type="NCBI Taxonomy" id="640634"/>
    <lineage>
        <taxon>Bacteria</taxon>
        <taxon>Bacillati</taxon>
        <taxon>Actinomycetota</taxon>
        <taxon>Actinomycetes</taxon>
        <taxon>Micrococcales</taxon>
        <taxon>Microbacteriaceae</taxon>
        <taxon>Microbacterium</taxon>
    </lineage>
</organism>
<reference evidence="2 3" key="1">
    <citation type="submission" date="2020-07" db="EMBL/GenBank/DDBJ databases">
        <title>Sequencing the genomes of 1000 actinobacteria strains.</title>
        <authorList>
            <person name="Klenk H.-P."/>
        </authorList>
    </citation>
    <scope>NUCLEOTIDE SEQUENCE [LARGE SCALE GENOMIC DNA]</scope>
    <source>
        <strain evidence="2 3">DSM 22185</strain>
    </source>
</reference>
<protein>
    <submittedName>
        <fullName evidence="2">Uncharacterized protein</fullName>
    </submittedName>
</protein>
<comment type="caution">
    <text evidence="2">The sequence shown here is derived from an EMBL/GenBank/DDBJ whole genome shotgun (WGS) entry which is preliminary data.</text>
</comment>